<evidence type="ECO:0000313" key="2">
    <source>
        <dbReference type="EMBL" id="MCF1595185.1"/>
    </source>
</evidence>
<comment type="caution">
    <text evidence="2">The sequence shown here is derived from an EMBL/GenBank/DDBJ whole genome shotgun (WGS) entry which is preliminary data.</text>
</comment>
<accession>A0A9X1PX93</accession>
<keyword evidence="1" id="KW-0732">Signal</keyword>
<keyword evidence="3" id="KW-1185">Reference proteome</keyword>
<feature type="signal peptide" evidence="1">
    <location>
        <begin position="1"/>
        <end position="29"/>
    </location>
</feature>
<dbReference type="Proteomes" id="UP001139384">
    <property type="component" value="Unassembled WGS sequence"/>
</dbReference>
<gene>
    <name evidence="2" type="ORF">L0P92_16620</name>
</gene>
<dbReference type="EMBL" id="JAKEIP010000058">
    <property type="protein sequence ID" value="MCF1595185.1"/>
    <property type="molecule type" value="Genomic_DNA"/>
</dbReference>
<evidence type="ECO:0000313" key="3">
    <source>
        <dbReference type="Proteomes" id="UP001139384"/>
    </source>
</evidence>
<reference evidence="2" key="1">
    <citation type="submission" date="2022-01" db="EMBL/GenBank/DDBJ databases">
        <title>Draft Genome Sequences of Seven Type Strains of the Genus Streptomyces.</title>
        <authorList>
            <person name="Aziz S."/>
            <person name="Coretto E."/>
            <person name="Chronakova A."/>
            <person name="Sproer C."/>
            <person name="Huber K."/>
            <person name="Nouioui I."/>
            <person name="Gross H."/>
        </authorList>
    </citation>
    <scope>NUCLEOTIDE SEQUENCE</scope>
    <source>
        <strain evidence="2">DSM 103493</strain>
    </source>
</reference>
<dbReference type="RefSeq" id="WP_234763491.1">
    <property type="nucleotide sequence ID" value="NZ_JAKEIP010000058.1"/>
</dbReference>
<name>A0A9X1PX93_STRM4</name>
<dbReference type="AlphaFoldDB" id="A0A9X1PX93"/>
<evidence type="ECO:0000256" key="1">
    <source>
        <dbReference type="SAM" id="SignalP"/>
    </source>
</evidence>
<sequence>MKFNRTPQSALCLVASGLLLGVTGATAHAAPVRDGVLAQTPATSSAPSFPKQDPAQCTAFGKTADVKKAKDTGKSVIGLWTGIFDMPEAQKLYNTYLTPGPVSHRYSEVRGVNVLKAFRTAPETKKALNGIVDALKAKVTTTSPAFGRDYDLNKSRLGTDVPIAWSDLETTPGFLAGGLSGVQLADHTFVPDHRKISGTYSLNKRTTKGKTKVTLDLHRLSLSVRDSIDFCPGNLGSGMIRDVSLALSRLERTPYRDTKQCTAQVKCFAARPVLFKVTVPLNDVSIDMTDALVGKARPTR</sequence>
<evidence type="ECO:0008006" key="4">
    <source>
        <dbReference type="Google" id="ProtNLM"/>
    </source>
</evidence>
<proteinExistence type="predicted"/>
<organism evidence="2 3">
    <name type="scientific">Streptomyces muensis</name>
    <dbReference type="NCBI Taxonomy" id="1077944"/>
    <lineage>
        <taxon>Bacteria</taxon>
        <taxon>Bacillati</taxon>
        <taxon>Actinomycetota</taxon>
        <taxon>Actinomycetes</taxon>
        <taxon>Kitasatosporales</taxon>
        <taxon>Streptomycetaceae</taxon>
        <taxon>Streptomyces</taxon>
    </lineage>
</organism>
<feature type="chain" id="PRO_5040940450" description="Secreted protein" evidence="1">
    <location>
        <begin position="30"/>
        <end position="300"/>
    </location>
</feature>
<protein>
    <recommendedName>
        <fullName evidence="4">Secreted protein</fullName>
    </recommendedName>
</protein>